<evidence type="ECO:0000256" key="1">
    <source>
        <dbReference type="SAM" id="Phobius"/>
    </source>
</evidence>
<comment type="caution">
    <text evidence="2">The sequence shown here is derived from an EMBL/GenBank/DDBJ whole genome shotgun (WGS) entry which is preliminary data.</text>
</comment>
<keyword evidence="3" id="KW-1185">Reference proteome</keyword>
<dbReference type="RefSeq" id="WP_324691793.1">
    <property type="nucleotide sequence ID" value="NZ_BAABCR010000008.1"/>
</dbReference>
<proteinExistence type="predicted"/>
<keyword evidence="1" id="KW-1133">Transmembrane helix</keyword>
<reference evidence="3" key="1">
    <citation type="journal article" date="2019" name="Int. J. Syst. Evol. Microbiol.">
        <title>The Global Catalogue of Microorganisms (GCM) 10K type strain sequencing project: providing services to taxonomists for standard genome sequencing and annotation.</title>
        <authorList>
            <consortium name="The Broad Institute Genomics Platform"/>
            <consortium name="The Broad Institute Genome Sequencing Center for Infectious Disease"/>
            <person name="Wu L."/>
            <person name="Ma J."/>
        </authorList>
    </citation>
    <scope>NUCLEOTIDE SEQUENCE [LARGE SCALE GENOMIC DNA]</scope>
    <source>
        <strain evidence="3">JCM 17064</strain>
    </source>
</reference>
<organism evidence="2 3">
    <name type="scientific">Flavobacterium cheonhonense</name>
    <dbReference type="NCBI Taxonomy" id="706185"/>
    <lineage>
        <taxon>Bacteria</taxon>
        <taxon>Pseudomonadati</taxon>
        <taxon>Bacteroidota</taxon>
        <taxon>Flavobacteriia</taxon>
        <taxon>Flavobacteriales</taxon>
        <taxon>Flavobacteriaceae</taxon>
        <taxon>Flavobacterium</taxon>
    </lineage>
</organism>
<name>A0ABP7THG0_9FLAO</name>
<evidence type="ECO:0000313" key="3">
    <source>
        <dbReference type="Proteomes" id="UP001500968"/>
    </source>
</evidence>
<gene>
    <name evidence="2" type="ORF">GCM10022386_07050</name>
</gene>
<keyword evidence="1" id="KW-0812">Transmembrane</keyword>
<feature type="transmembrane region" description="Helical" evidence="1">
    <location>
        <begin position="109"/>
        <end position="127"/>
    </location>
</feature>
<dbReference type="EMBL" id="BAABCR010000008">
    <property type="protein sequence ID" value="GAA4026266.1"/>
    <property type="molecule type" value="Genomic_DNA"/>
</dbReference>
<sequence>MDTEKYYTLAKTALIIPFIAGLLTLAEQFLPLQKMETVVEYKHTSRSAKLGNTTYSIDFVNNNDQFTEAIYNQVNEGDEVTLQVLYFTKEVQTIQLPSGQVLKNDTAEIYFLIGFTLAFLGFSIYFWRKKHYTVKQYRYIAILCLMGLFSLIRIINLNT</sequence>
<feature type="transmembrane region" description="Helical" evidence="1">
    <location>
        <begin position="139"/>
        <end position="156"/>
    </location>
</feature>
<protein>
    <submittedName>
        <fullName evidence="2">Uncharacterized protein</fullName>
    </submittedName>
</protein>
<feature type="transmembrane region" description="Helical" evidence="1">
    <location>
        <begin position="12"/>
        <end position="30"/>
    </location>
</feature>
<accession>A0ABP7THG0</accession>
<dbReference type="Proteomes" id="UP001500968">
    <property type="component" value="Unassembled WGS sequence"/>
</dbReference>
<keyword evidence="1" id="KW-0472">Membrane</keyword>
<evidence type="ECO:0000313" key="2">
    <source>
        <dbReference type="EMBL" id="GAA4026266.1"/>
    </source>
</evidence>